<proteinExistence type="predicted"/>
<dbReference type="Proteomes" id="UP000023464">
    <property type="component" value="Unassembled WGS sequence"/>
</dbReference>
<dbReference type="RefSeq" id="WP_036776235.1">
    <property type="nucleotide sequence ID" value="NZ_CAWLTM010000106.1"/>
</dbReference>
<accession>A0A022PLN5</accession>
<feature type="domain" description="AMP-dependent synthetase/ligase" evidence="1">
    <location>
        <begin position="24"/>
        <end position="385"/>
    </location>
</feature>
<dbReference type="Pfam" id="PF00501">
    <property type="entry name" value="AMP-binding"/>
    <property type="match status" value="1"/>
</dbReference>
<protein>
    <submittedName>
        <fullName evidence="3">Peptide arylation enzyme</fullName>
        <ecNumber evidence="3">2.7.7.58</ecNumber>
    </submittedName>
</protein>
<evidence type="ECO:0000259" key="2">
    <source>
        <dbReference type="Pfam" id="PF13193"/>
    </source>
</evidence>
<sequence>MKDFSQYRKLGCLGYNSMTDWFAELVEKYRTRIALVSETREFTYDQLWLESRCLASTLRESGLEHHDICVLQTDNNDEFVLSLLALLIIGVKPVLALPTNRHAEIIHFVKASKATSVIFSTSIGEKEHLSVIRNVLSSEPNIRQVFTFGTCEGAIDISHFSSQPYELEQFDPDATAFYLLSGGTTGLSKLIPRRHSEYIYNIQLAANNAEMAQNSTYLVTLPMAHNYALGCPGILGIFSKGGKVILSKDPSPDTSFDLISQHAVTHIALVPPLAHHWVNAASRYTGNLTSLEVVQVGGAKVSLELAQAIMKRFPNTLQQSYGMGEGFLSQTHRKDPESVKLQSQGKPLSMYDQYRVVDKNGQIIHTRPAQGILEVNGPYTIGAYFNAPEANRESFTDDGFYRTGDVVQINLDGTLTVIGRSNDVINKGGEKVGPDELEELLIHFPRAKEVAVFAIEDHIMGHRIGVAMVAEGKISLPEIKAFLREQGIAEYKLPDKFKLVNELPKTPVGKLDRKAIKQDYLK</sequence>
<dbReference type="Pfam" id="PF13193">
    <property type="entry name" value="AMP-binding_C"/>
    <property type="match status" value="1"/>
</dbReference>
<dbReference type="AlphaFoldDB" id="A0A022PLN5"/>
<dbReference type="EC" id="2.7.7.58" evidence="3"/>
<evidence type="ECO:0000313" key="4">
    <source>
        <dbReference type="Proteomes" id="UP000023464"/>
    </source>
</evidence>
<dbReference type="InterPro" id="IPR020845">
    <property type="entry name" value="AMP-binding_CS"/>
</dbReference>
<evidence type="ECO:0000313" key="3">
    <source>
        <dbReference type="EMBL" id="EYU16526.1"/>
    </source>
</evidence>
<dbReference type="PANTHER" id="PTHR24096">
    <property type="entry name" value="LONG-CHAIN-FATTY-ACID--COA LIGASE"/>
    <property type="match status" value="1"/>
</dbReference>
<keyword evidence="3" id="KW-0548">Nucleotidyltransferase</keyword>
<reference evidence="3 4" key="1">
    <citation type="submission" date="2014-03" db="EMBL/GenBank/DDBJ databases">
        <title>Draft Genome of Photorhabdus luminescens BA1, an Egyptian Isolate.</title>
        <authorList>
            <person name="Ghazal S."/>
            <person name="Hurst S.G.IV."/>
            <person name="Morris K."/>
            <person name="Thomas K."/>
            <person name="Tisa L.S."/>
        </authorList>
    </citation>
    <scope>NUCLEOTIDE SEQUENCE [LARGE SCALE GENOMIC DNA]</scope>
    <source>
        <strain evidence="3 4">BA1</strain>
    </source>
</reference>
<gene>
    <name evidence="3" type="ORF">BA1DRAFT_00810</name>
</gene>
<dbReference type="Gene3D" id="2.30.38.10">
    <property type="entry name" value="Luciferase, Domain 3"/>
    <property type="match status" value="1"/>
</dbReference>
<evidence type="ECO:0000259" key="1">
    <source>
        <dbReference type="Pfam" id="PF00501"/>
    </source>
</evidence>
<dbReference type="Gene3D" id="3.30.300.30">
    <property type="match status" value="1"/>
</dbReference>
<dbReference type="InterPro" id="IPR045851">
    <property type="entry name" value="AMP-bd_C_sf"/>
</dbReference>
<name>A0A022PLN5_9GAMM</name>
<organism evidence="3 4">
    <name type="scientific">Photorhabdus aegyptia</name>
    <dbReference type="NCBI Taxonomy" id="2805098"/>
    <lineage>
        <taxon>Bacteria</taxon>
        <taxon>Pseudomonadati</taxon>
        <taxon>Pseudomonadota</taxon>
        <taxon>Gammaproteobacteria</taxon>
        <taxon>Enterobacterales</taxon>
        <taxon>Morganellaceae</taxon>
        <taxon>Photorhabdus</taxon>
    </lineage>
</organism>
<comment type="caution">
    <text evidence="3">The sequence shown here is derived from an EMBL/GenBank/DDBJ whole genome shotgun (WGS) entry which is preliminary data.</text>
</comment>
<dbReference type="EMBL" id="JFGV01000009">
    <property type="protein sequence ID" value="EYU16526.1"/>
    <property type="molecule type" value="Genomic_DNA"/>
</dbReference>
<dbReference type="PROSITE" id="PS00455">
    <property type="entry name" value="AMP_BINDING"/>
    <property type="match status" value="1"/>
</dbReference>
<dbReference type="InterPro" id="IPR000873">
    <property type="entry name" value="AMP-dep_synth/lig_dom"/>
</dbReference>
<dbReference type="GO" id="GO:0016779">
    <property type="term" value="F:nucleotidyltransferase activity"/>
    <property type="evidence" value="ECO:0007669"/>
    <property type="project" value="UniProtKB-KW"/>
</dbReference>
<dbReference type="SUPFAM" id="SSF56801">
    <property type="entry name" value="Acetyl-CoA synthetase-like"/>
    <property type="match status" value="1"/>
</dbReference>
<dbReference type="InterPro" id="IPR025110">
    <property type="entry name" value="AMP-bd_C"/>
</dbReference>
<dbReference type="Gene3D" id="3.40.50.980">
    <property type="match status" value="2"/>
</dbReference>
<feature type="domain" description="AMP-binding enzyme C-terminal" evidence="2">
    <location>
        <begin position="436"/>
        <end position="510"/>
    </location>
</feature>
<keyword evidence="3" id="KW-0808">Transferase</keyword>
<keyword evidence="4" id="KW-1185">Reference proteome</keyword>
<dbReference type="PATRIC" id="fig|1393736.3.peg.822"/>